<comment type="caution">
    <text evidence="3">The sequence shown here is derived from an EMBL/GenBank/DDBJ whole genome shotgun (WGS) entry which is preliminary data.</text>
</comment>
<protein>
    <submittedName>
        <fullName evidence="3">Uncharacterized protein</fullName>
    </submittedName>
</protein>
<organism evidence="3 4">
    <name type="scientific">Chaetoceros tenuissimus</name>
    <dbReference type="NCBI Taxonomy" id="426638"/>
    <lineage>
        <taxon>Eukaryota</taxon>
        <taxon>Sar</taxon>
        <taxon>Stramenopiles</taxon>
        <taxon>Ochrophyta</taxon>
        <taxon>Bacillariophyta</taxon>
        <taxon>Coscinodiscophyceae</taxon>
        <taxon>Chaetocerotophycidae</taxon>
        <taxon>Chaetocerotales</taxon>
        <taxon>Chaetocerotaceae</taxon>
        <taxon>Chaetoceros</taxon>
    </lineage>
</organism>
<name>A0AAD3HBC4_9STRA</name>
<dbReference type="Proteomes" id="UP001054902">
    <property type="component" value="Unassembled WGS sequence"/>
</dbReference>
<keyword evidence="1" id="KW-0175">Coiled coil</keyword>
<evidence type="ECO:0000256" key="1">
    <source>
        <dbReference type="SAM" id="Coils"/>
    </source>
</evidence>
<accession>A0AAD3HBC4</accession>
<proteinExistence type="predicted"/>
<feature type="coiled-coil region" evidence="1">
    <location>
        <begin position="61"/>
        <end position="144"/>
    </location>
</feature>
<reference evidence="3 4" key="1">
    <citation type="journal article" date="2021" name="Sci. Rep.">
        <title>The genome of the diatom Chaetoceros tenuissimus carries an ancient integrated fragment of an extant virus.</title>
        <authorList>
            <person name="Hongo Y."/>
            <person name="Kimura K."/>
            <person name="Takaki Y."/>
            <person name="Yoshida Y."/>
            <person name="Baba S."/>
            <person name="Kobayashi G."/>
            <person name="Nagasaki K."/>
            <person name="Hano T."/>
            <person name="Tomaru Y."/>
        </authorList>
    </citation>
    <scope>NUCLEOTIDE SEQUENCE [LARGE SCALE GENOMIC DNA]</scope>
    <source>
        <strain evidence="3 4">NIES-3715</strain>
    </source>
</reference>
<evidence type="ECO:0000313" key="4">
    <source>
        <dbReference type="Proteomes" id="UP001054902"/>
    </source>
</evidence>
<evidence type="ECO:0000313" key="3">
    <source>
        <dbReference type="EMBL" id="GFH57305.1"/>
    </source>
</evidence>
<dbReference type="EMBL" id="BLLK01000058">
    <property type="protein sequence ID" value="GFH57305.1"/>
    <property type="molecule type" value="Genomic_DNA"/>
</dbReference>
<keyword evidence="4" id="KW-1185">Reference proteome</keyword>
<evidence type="ECO:0000256" key="2">
    <source>
        <dbReference type="SAM" id="MobiDB-lite"/>
    </source>
</evidence>
<feature type="region of interest" description="Disordered" evidence="2">
    <location>
        <begin position="153"/>
        <end position="186"/>
    </location>
</feature>
<sequence length="402" mass="46110">MATTLSTDISALQDQICILNQAIKLLTQCMISEDDGDETARKSEEELELIQKEWKLEEVGFSRLQNTCNQLKENLRLAALEADQSVSDVIEIQKDLEQERCRSARTKRVVKKLYKENEELTKENESLKAELKRYKKEKKSIIKSLRGYLYSEKKQRKIDKEQNRSVPTNEREDYHEAPHSPLPTIYSDSIDDIVTPVSLLKVFEEDRPSTPCNEKAYKKISPLTIPTNVPNTPNSVSSFSTIGSHEGRATLRLTKCEEKDKEGAKSSALSFLKNFKNVIQSVTNTYVLEFTTQNPGIQFMRLPPNSLVDADMNPCLPIFLVVGFYGYRDTPLQRAPTFGARLIAIDSIDLETTEWSMTDLVGYIQNHKRVLKMTFRNDEVNKQNMLRLKEREKELAAKCKSR</sequence>
<feature type="compositionally biased region" description="Basic and acidic residues" evidence="2">
    <location>
        <begin position="158"/>
        <end position="178"/>
    </location>
</feature>
<dbReference type="AlphaFoldDB" id="A0AAD3HBC4"/>
<gene>
    <name evidence="3" type="ORF">CTEN210_13781</name>
</gene>